<keyword evidence="1" id="KW-0677">Repeat</keyword>
<organism evidence="4 5">
    <name type="scientific">Coprinellus micaceus</name>
    <name type="common">Glistening ink-cap mushroom</name>
    <name type="synonym">Coprinus micaceus</name>
    <dbReference type="NCBI Taxonomy" id="71717"/>
    <lineage>
        <taxon>Eukaryota</taxon>
        <taxon>Fungi</taxon>
        <taxon>Dikarya</taxon>
        <taxon>Basidiomycota</taxon>
        <taxon>Agaricomycotina</taxon>
        <taxon>Agaricomycetes</taxon>
        <taxon>Agaricomycetidae</taxon>
        <taxon>Agaricales</taxon>
        <taxon>Agaricineae</taxon>
        <taxon>Psathyrellaceae</taxon>
        <taxon>Coprinellus</taxon>
    </lineage>
</organism>
<evidence type="ECO:0000256" key="1">
    <source>
        <dbReference type="ARBA" id="ARBA00022737"/>
    </source>
</evidence>
<dbReference type="PANTHER" id="PTHR10039:SF14">
    <property type="entry name" value="NACHT DOMAIN-CONTAINING PROTEIN"/>
    <property type="match status" value="1"/>
</dbReference>
<dbReference type="SUPFAM" id="SSF52540">
    <property type="entry name" value="P-loop containing nucleoside triphosphate hydrolases"/>
    <property type="match status" value="1"/>
</dbReference>
<evidence type="ECO:0000313" key="4">
    <source>
        <dbReference type="EMBL" id="TEB23425.1"/>
    </source>
</evidence>
<dbReference type="InterPro" id="IPR027417">
    <property type="entry name" value="P-loop_NTPase"/>
</dbReference>
<dbReference type="PANTHER" id="PTHR10039">
    <property type="entry name" value="AMELOGENIN"/>
    <property type="match status" value="1"/>
</dbReference>
<dbReference type="OrthoDB" id="3022181at2759"/>
<dbReference type="AlphaFoldDB" id="A0A4Y7SNK7"/>
<feature type="region of interest" description="Disordered" evidence="2">
    <location>
        <begin position="1"/>
        <end position="25"/>
    </location>
</feature>
<protein>
    <recommendedName>
        <fullName evidence="3">Nephrocystin 3-like N-terminal domain-containing protein</fullName>
    </recommendedName>
</protein>
<feature type="compositionally biased region" description="Low complexity" evidence="2">
    <location>
        <begin position="542"/>
        <end position="561"/>
    </location>
</feature>
<reference evidence="4 5" key="1">
    <citation type="journal article" date="2019" name="Nat. Ecol. Evol.">
        <title>Megaphylogeny resolves global patterns of mushroom evolution.</title>
        <authorList>
            <person name="Varga T."/>
            <person name="Krizsan K."/>
            <person name="Foldi C."/>
            <person name="Dima B."/>
            <person name="Sanchez-Garcia M."/>
            <person name="Sanchez-Ramirez S."/>
            <person name="Szollosi G.J."/>
            <person name="Szarkandi J.G."/>
            <person name="Papp V."/>
            <person name="Albert L."/>
            <person name="Andreopoulos W."/>
            <person name="Angelini C."/>
            <person name="Antonin V."/>
            <person name="Barry K.W."/>
            <person name="Bougher N.L."/>
            <person name="Buchanan P."/>
            <person name="Buyck B."/>
            <person name="Bense V."/>
            <person name="Catcheside P."/>
            <person name="Chovatia M."/>
            <person name="Cooper J."/>
            <person name="Damon W."/>
            <person name="Desjardin D."/>
            <person name="Finy P."/>
            <person name="Geml J."/>
            <person name="Haridas S."/>
            <person name="Hughes K."/>
            <person name="Justo A."/>
            <person name="Karasinski D."/>
            <person name="Kautmanova I."/>
            <person name="Kiss B."/>
            <person name="Kocsube S."/>
            <person name="Kotiranta H."/>
            <person name="LaButti K.M."/>
            <person name="Lechner B.E."/>
            <person name="Liimatainen K."/>
            <person name="Lipzen A."/>
            <person name="Lukacs Z."/>
            <person name="Mihaltcheva S."/>
            <person name="Morgado L.N."/>
            <person name="Niskanen T."/>
            <person name="Noordeloos M.E."/>
            <person name="Ohm R.A."/>
            <person name="Ortiz-Santana B."/>
            <person name="Ovrebo C."/>
            <person name="Racz N."/>
            <person name="Riley R."/>
            <person name="Savchenko A."/>
            <person name="Shiryaev A."/>
            <person name="Soop K."/>
            <person name="Spirin V."/>
            <person name="Szebenyi C."/>
            <person name="Tomsovsky M."/>
            <person name="Tulloss R.E."/>
            <person name="Uehling J."/>
            <person name="Grigoriev I.V."/>
            <person name="Vagvolgyi C."/>
            <person name="Papp T."/>
            <person name="Martin F.M."/>
            <person name="Miettinen O."/>
            <person name="Hibbett D.S."/>
            <person name="Nagy L.G."/>
        </authorList>
    </citation>
    <scope>NUCLEOTIDE SEQUENCE [LARGE SCALE GENOMIC DNA]</scope>
    <source>
        <strain evidence="4 5">FP101781</strain>
    </source>
</reference>
<dbReference type="InterPro" id="IPR056884">
    <property type="entry name" value="NPHP3-like_N"/>
</dbReference>
<feature type="compositionally biased region" description="Gly residues" evidence="2">
    <location>
        <begin position="744"/>
        <end position="755"/>
    </location>
</feature>
<keyword evidence="5" id="KW-1185">Reference proteome</keyword>
<dbReference type="STRING" id="71717.A0A4Y7SNK7"/>
<sequence>MSTPKPAPARADLDESSSDVQRNDGPNFFAGAQGFNIGNQVNVNAESSHVTINVTNISGGSDNILSKLNPIPDASHTRNLNSSPPDSRCLPGTRIRILKEIKAWVDSGIVFARDDTPTHVLWLHGYVGCGKSAIAQAIAETFAKKKRLAASYFFYRGSGERSRSARVAQTLARQLIATVPGTKTFVKGVLKEDEGGESGGTLPRSELSNQVERLFLEPYASALRNPARRAQALVKGPFLTVIDGLDECEDKREVSGFIERIIGFFRDNPRTPLRFLISSRVEEHIQTYLGDPQAKGVYVLDLPEHTTDEDVASVVEETFKDSAKRDWVVRAYGEGWPTPEDRKKLVQRANKSLIVISTLLKFILTPTDDGLTPKSRLSLALDLELGLDGLYASILSRSENRPHFHLVVSTIALVQGALSIDQLTELLHLESGDVINVLVNLCSIFHVPGDDRTPVTPFHSSLREFLTTEERSGPALFVPPSHHRLLAYRFFEHMGSAHGGGGTYANYFLNHWDTFVGLHRDDHRELRKELRDLVTHFLSLDPPAGATSPPGASAPSKSFPSTKRPYSASAIISTYGQLDVYWLTHIAWKGSPSVGEFVASFLGMRESTMAWARATSVVDSIDDMLGLLSPEPGPTSHTEELEATFRRHGESDTVPGGNLSLLSTKNVAIGVLRACVSYLFVHHHHPSTLRIVFLPFIPLSSPDGGASDDPDLAGYAFWAFSRHLRLAIEQSADLFAEERDMLSGDGGRPRTGGGPNSRERPRDGEQDVFNFLKMQSRVSSEQV</sequence>
<evidence type="ECO:0000259" key="3">
    <source>
        <dbReference type="Pfam" id="PF24883"/>
    </source>
</evidence>
<evidence type="ECO:0000256" key="2">
    <source>
        <dbReference type="SAM" id="MobiDB-lite"/>
    </source>
</evidence>
<dbReference type="EMBL" id="QPFP01000078">
    <property type="protein sequence ID" value="TEB23425.1"/>
    <property type="molecule type" value="Genomic_DNA"/>
</dbReference>
<accession>A0A4Y7SNK7</accession>
<dbReference type="Proteomes" id="UP000298030">
    <property type="component" value="Unassembled WGS sequence"/>
</dbReference>
<dbReference type="Pfam" id="PF24883">
    <property type="entry name" value="NPHP3_N"/>
    <property type="match status" value="1"/>
</dbReference>
<feature type="region of interest" description="Disordered" evidence="2">
    <location>
        <begin position="739"/>
        <end position="766"/>
    </location>
</feature>
<feature type="domain" description="Nephrocystin 3-like N-terminal" evidence="3">
    <location>
        <begin position="114"/>
        <end position="280"/>
    </location>
</feature>
<dbReference type="Gene3D" id="3.40.50.300">
    <property type="entry name" value="P-loop containing nucleotide triphosphate hydrolases"/>
    <property type="match status" value="1"/>
</dbReference>
<comment type="caution">
    <text evidence="4">The sequence shown here is derived from an EMBL/GenBank/DDBJ whole genome shotgun (WGS) entry which is preliminary data.</text>
</comment>
<gene>
    <name evidence="4" type="ORF">FA13DRAFT_1740017</name>
</gene>
<name>A0A4Y7SNK7_COPMI</name>
<feature type="region of interest" description="Disordered" evidence="2">
    <location>
        <begin position="542"/>
        <end position="563"/>
    </location>
</feature>
<evidence type="ECO:0000313" key="5">
    <source>
        <dbReference type="Proteomes" id="UP000298030"/>
    </source>
</evidence>
<proteinExistence type="predicted"/>